<dbReference type="InterPro" id="IPR015422">
    <property type="entry name" value="PyrdxlP-dep_Trfase_small"/>
</dbReference>
<evidence type="ECO:0000256" key="4">
    <source>
        <dbReference type="ARBA" id="ARBA00050776"/>
    </source>
</evidence>
<keyword evidence="7" id="KW-1185">Reference proteome</keyword>
<evidence type="ECO:0000313" key="7">
    <source>
        <dbReference type="Proteomes" id="UP000000424"/>
    </source>
</evidence>
<sequence length="384" mass="42587">MEKPQNRKAPRIFWLNNQVAIPPSERVKESYALHSDIFSLPPGSALKLAEKTEESIRQLVGLKDSHIFRFVPHFPHVVHIVLAALVENLSMFQGRNHIILPAHDQQLLINSLCRHQGLGTTYDWVTVNHEGRIVEEQLIETLSPRSLLFSLSAAHGLTGVIQPLDPLLSLCKDRRILLHLDISDILGRAPLTPEILNADIITFSSAALGGMGSIGGIFIRKSLERVFSSWFPPHTSASLCFSAVAAMQTACEERISALPLFTFHTSNLCKKLIQELQSVLPSIQLAFSEVQNRLPNIVVAAIPDIPAESLAFHLHQQGIYPSLGYERFQPLAQVLQNCGISPFLCHSALHFSLTERSKDLEFSKLARAMHDAIKHLTPLLGSSS</sequence>
<dbReference type="InterPro" id="IPR015421">
    <property type="entry name" value="PyrdxlP-dep_Trfase_major"/>
</dbReference>
<gene>
    <name evidence="6" type="primary">nifS</name>
    <name evidence="6" type="ordered locus">CpB0891</name>
</gene>
<dbReference type="RefSeq" id="WP_010883497.1">
    <property type="nucleotide sequence ID" value="NC_005043.1"/>
</dbReference>
<comment type="similarity">
    <text evidence="2">Belongs to the class-V pyridoxal-phosphate-dependent aminotransferase family. NifS/IscS subfamily.</text>
</comment>
<comment type="catalytic activity">
    <reaction evidence="4">
        <text>(sulfur carrier)-H + L-cysteine = (sulfur carrier)-SH + L-alanine</text>
        <dbReference type="Rhea" id="RHEA:43892"/>
        <dbReference type="Rhea" id="RHEA-COMP:14737"/>
        <dbReference type="Rhea" id="RHEA-COMP:14739"/>
        <dbReference type="ChEBI" id="CHEBI:29917"/>
        <dbReference type="ChEBI" id="CHEBI:35235"/>
        <dbReference type="ChEBI" id="CHEBI:57972"/>
        <dbReference type="ChEBI" id="CHEBI:64428"/>
        <dbReference type="EC" id="2.8.1.7"/>
    </reaction>
</comment>
<evidence type="ECO:0000256" key="2">
    <source>
        <dbReference type="ARBA" id="ARBA00006490"/>
    </source>
</evidence>
<evidence type="ECO:0000259" key="5">
    <source>
        <dbReference type="Pfam" id="PF00266"/>
    </source>
</evidence>
<dbReference type="Gene3D" id="3.90.1150.10">
    <property type="entry name" value="Aspartate Aminotransferase, domain 1"/>
    <property type="match status" value="1"/>
</dbReference>
<evidence type="ECO:0000256" key="3">
    <source>
        <dbReference type="ARBA" id="ARBA00022898"/>
    </source>
</evidence>
<dbReference type="PANTHER" id="PTHR11601:SF34">
    <property type="entry name" value="CYSTEINE DESULFURASE"/>
    <property type="match status" value="1"/>
</dbReference>
<keyword evidence="3" id="KW-0663">Pyridoxal phosphate</keyword>
<dbReference type="SUPFAM" id="SSF53383">
    <property type="entry name" value="PLP-dependent transferases"/>
    <property type="match status" value="1"/>
</dbReference>
<dbReference type="InterPro" id="IPR000192">
    <property type="entry name" value="Aminotrans_V_dom"/>
</dbReference>
<protein>
    <submittedName>
        <fullName evidence="6">Nitrogen fixation protein</fullName>
    </submittedName>
</protein>
<dbReference type="Pfam" id="PF00266">
    <property type="entry name" value="Aminotran_5"/>
    <property type="match status" value="1"/>
</dbReference>
<proteinExistence type="inferred from homology"/>
<accession>A0ABM5LDA3</accession>
<feature type="domain" description="Aminotransferase class V" evidence="5">
    <location>
        <begin position="45"/>
        <end position="230"/>
    </location>
</feature>
<dbReference type="GeneID" id="45050915"/>
<organism evidence="6 7">
    <name type="scientific">Chlamydia pneumoniae</name>
    <name type="common">Chlamydophila pneumoniae</name>
    <dbReference type="NCBI Taxonomy" id="83558"/>
    <lineage>
        <taxon>Bacteria</taxon>
        <taxon>Pseudomonadati</taxon>
        <taxon>Chlamydiota</taxon>
        <taxon>Chlamydiia</taxon>
        <taxon>Chlamydiales</taxon>
        <taxon>Chlamydiaceae</taxon>
        <taxon>Chlamydia/Chlamydophila group</taxon>
        <taxon>Chlamydia</taxon>
    </lineage>
</organism>
<comment type="cofactor">
    <cofactor evidence="1">
        <name>pyridoxal 5'-phosphate</name>
        <dbReference type="ChEBI" id="CHEBI:597326"/>
    </cofactor>
</comment>
<dbReference type="EMBL" id="AE009440">
    <property type="protein sequence ID" value="AAP98820.1"/>
    <property type="molecule type" value="Genomic_DNA"/>
</dbReference>
<reference evidence="6" key="1">
    <citation type="submission" date="2002-05" db="EMBL/GenBank/DDBJ databases">
        <title>The genome sequence of Chlamydia pneumoniae TW183 and comparison with other Chlamydia strains based on whole genome sequence analysis.</title>
        <authorList>
            <person name="Geng M.M."/>
            <person name="Schuhmacher A."/>
            <person name="Muehldorfer I."/>
            <person name="Bensch K.W."/>
            <person name="Schaefer K.P."/>
            <person name="Schneider S."/>
            <person name="Pohl T."/>
            <person name="Essig A."/>
            <person name="Marre R."/>
            <person name="Melchers K."/>
        </authorList>
    </citation>
    <scope>NUCLEOTIDE SEQUENCE [LARGE SCALE GENOMIC DNA]</scope>
    <source>
        <strain evidence="6">TW-183</strain>
    </source>
</reference>
<evidence type="ECO:0000313" key="6">
    <source>
        <dbReference type="EMBL" id="AAP98820.1"/>
    </source>
</evidence>
<evidence type="ECO:0000256" key="1">
    <source>
        <dbReference type="ARBA" id="ARBA00001933"/>
    </source>
</evidence>
<name>A0ABM5LDA3_CHLPN</name>
<dbReference type="InterPro" id="IPR015424">
    <property type="entry name" value="PyrdxlP-dep_Trfase"/>
</dbReference>
<dbReference type="Proteomes" id="UP000000424">
    <property type="component" value="Chromosome"/>
</dbReference>
<dbReference type="Gene3D" id="3.40.640.10">
    <property type="entry name" value="Type I PLP-dependent aspartate aminotransferase-like (Major domain)"/>
    <property type="match status" value="1"/>
</dbReference>
<dbReference type="PANTHER" id="PTHR11601">
    <property type="entry name" value="CYSTEINE DESULFURYLASE FAMILY MEMBER"/>
    <property type="match status" value="1"/>
</dbReference>